<protein>
    <submittedName>
        <fullName evidence="1">Uncharacterized protein</fullName>
    </submittedName>
</protein>
<gene>
    <name evidence="1" type="ORF">VM1G_11990</name>
</gene>
<dbReference type="EMBL" id="KN796113">
    <property type="protein sequence ID" value="KUI63556.1"/>
    <property type="molecule type" value="Genomic_DNA"/>
</dbReference>
<dbReference type="Proteomes" id="UP000078559">
    <property type="component" value="Unassembled WGS sequence"/>
</dbReference>
<sequence>MTPWAIAVAGSEEAITETPSTVRTRFQNDLYITPLVHLRSAALDSAGFNAGCHQAGIFTEPGDGGSWTVLTIIIGPGIKGGNLFEMGLITGPFVGFVGFELYSLAFDAINLLKARPATLGSVKNIGRLMLGAGRREAMAPPMPAPNRR</sequence>
<reference evidence="1" key="1">
    <citation type="submission" date="2014-12" db="EMBL/GenBank/DDBJ databases">
        <title>Genome Sequence of Valsa Canker Pathogens Uncovers a Specific Adaption of Colonization on Woody Bark.</title>
        <authorList>
            <person name="Yin Z."/>
            <person name="Liu H."/>
            <person name="Gao X."/>
            <person name="Li Z."/>
            <person name="Song N."/>
            <person name="Ke X."/>
            <person name="Dai Q."/>
            <person name="Wu Y."/>
            <person name="Sun Y."/>
            <person name="Xu J.-R."/>
            <person name="Kang Z.K."/>
            <person name="Wang L."/>
            <person name="Huang L."/>
        </authorList>
    </citation>
    <scope>NUCLEOTIDE SEQUENCE [LARGE SCALE GENOMIC DNA]</scope>
    <source>
        <strain evidence="1">03-8</strain>
    </source>
</reference>
<organism evidence="1 2">
    <name type="scientific">Cytospora mali</name>
    <name type="common">Apple Valsa canker fungus</name>
    <name type="synonym">Valsa mali</name>
    <dbReference type="NCBI Taxonomy" id="578113"/>
    <lineage>
        <taxon>Eukaryota</taxon>
        <taxon>Fungi</taxon>
        <taxon>Dikarya</taxon>
        <taxon>Ascomycota</taxon>
        <taxon>Pezizomycotina</taxon>
        <taxon>Sordariomycetes</taxon>
        <taxon>Sordariomycetidae</taxon>
        <taxon>Diaporthales</taxon>
        <taxon>Cytosporaceae</taxon>
        <taxon>Cytospora</taxon>
    </lineage>
</organism>
<name>A0A194VHE0_CYTMA</name>
<accession>A0A194VHE0</accession>
<proteinExistence type="predicted"/>
<evidence type="ECO:0000313" key="2">
    <source>
        <dbReference type="Proteomes" id="UP000078559"/>
    </source>
</evidence>
<dbReference type="AlphaFoldDB" id="A0A194VHE0"/>
<keyword evidence="2" id="KW-1185">Reference proteome</keyword>
<evidence type="ECO:0000313" key="1">
    <source>
        <dbReference type="EMBL" id="KUI63556.1"/>
    </source>
</evidence>